<dbReference type="GO" id="GO:0000287">
    <property type="term" value="F:magnesium ion binding"/>
    <property type="evidence" value="ECO:0007669"/>
    <property type="project" value="TreeGrafter"/>
</dbReference>
<dbReference type="PROSITE" id="PS01229">
    <property type="entry name" value="COF_2"/>
    <property type="match status" value="1"/>
</dbReference>
<keyword evidence="1" id="KW-0378">Hydrolase</keyword>
<protein>
    <submittedName>
        <fullName evidence="1">Hydrolase</fullName>
    </submittedName>
</protein>
<dbReference type="Proteomes" id="UP000196560">
    <property type="component" value="Unassembled WGS sequence"/>
</dbReference>
<dbReference type="InterPro" id="IPR006379">
    <property type="entry name" value="HAD-SF_hydro_IIB"/>
</dbReference>
<dbReference type="SFLD" id="SFLDS00003">
    <property type="entry name" value="Haloacid_Dehalogenase"/>
    <property type="match status" value="1"/>
</dbReference>
<gene>
    <name evidence="1" type="ORF">B5G21_07465</name>
</gene>
<dbReference type="InterPro" id="IPR023214">
    <property type="entry name" value="HAD_sf"/>
</dbReference>
<dbReference type="GO" id="GO:0016791">
    <property type="term" value="F:phosphatase activity"/>
    <property type="evidence" value="ECO:0007669"/>
    <property type="project" value="UniProtKB-ARBA"/>
</dbReference>
<dbReference type="Gene3D" id="3.40.50.1000">
    <property type="entry name" value="HAD superfamily/HAD-like"/>
    <property type="match status" value="1"/>
</dbReference>
<keyword evidence="2" id="KW-1185">Reference proteome</keyword>
<comment type="caution">
    <text evidence="1">The sequence shown here is derived from an EMBL/GenBank/DDBJ whole genome shotgun (WGS) entry which is preliminary data.</text>
</comment>
<dbReference type="InterPro" id="IPR036412">
    <property type="entry name" value="HAD-like_sf"/>
</dbReference>
<dbReference type="EMBL" id="NFHO01000008">
    <property type="protein sequence ID" value="OUN42383.1"/>
    <property type="molecule type" value="Genomic_DNA"/>
</dbReference>
<proteinExistence type="predicted"/>
<name>A0A1Y3U0S6_9ACTN</name>
<dbReference type="STRING" id="1118060.GCA_000311845_01870"/>
<dbReference type="GO" id="GO:0005829">
    <property type="term" value="C:cytosol"/>
    <property type="evidence" value="ECO:0007669"/>
    <property type="project" value="TreeGrafter"/>
</dbReference>
<reference evidence="2" key="1">
    <citation type="submission" date="2017-04" db="EMBL/GenBank/DDBJ databases">
        <title>Function of individual gut microbiota members based on whole genome sequencing of pure cultures obtained from chicken caecum.</title>
        <authorList>
            <person name="Medvecky M."/>
            <person name="Cejkova D."/>
            <person name="Polansky O."/>
            <person name="Karasova D."/>
            <person name="Kubasova T."/>
            <person name="Cizek A."/>
            <person name="Rychlik I."/>
        </authorList>
    </citation>
    <scope>NUCLEOTIDE SEQUENCE [LARGE SCALE GENOMIC DNA]</scope>
    <source>
        <strain evidence="2">An70</strain>
    </source>
</reference>
<dbReference type="PANTHER" id="PTHR10000">
    <property type="entry name" value="PHOSPHOSERINE PHOSPHATASE"/>
    <property type="match status" value="1"/>
</dbReference>
<dbReference type="NCBIfam" id="TIGR00099">
    <property type="entry name" value="Cof-subfamily"/>
    <property type="match status" value="1"/>
</dbReference>
<dbReference type="Gene3D" id="3.30.1240.10">
    <property type="match status" value="1"/>
</dbReference>
<dbReference type="AlphaFoldDB" id="A0A1Y3U0S6"/>
<dbReference type="RefSeq" id="WP_035101983.1">
    <property type="nucleotide sequence ID" value="NZ_CALUIC010000005.1"/>
</dbReference>
<organism evidence="1 2">
    <name type="scientific">Enorma massiliensis</name>
    <dbReference type="NCBI Taxonomy" id="1472761"/>
    <lineage>
        <taxon>Bacteria</taxon>
        <taxon>Bacillati</taxon>
        <taxon>Actinomycetota</taxon>
        <taxon>Coriobacteriia</taxon>
        <taxon>Coriobacteriales</taxon>
        <taxon>Coriobacteriaceae</taxon>
        <taxon>Enorma</taxon>
    </lineage>
</organism>
<dbReference type="NCBIfam" id="TIGR01484">
    <property type="entry name" value="HAD-SF-IIB"/>
    <property type="match status" value="1"/>
</dbReference>
<dbReference type="SFLD" id="SFLDG01140">
    <property type="entry name" value="C2.B:_Phosphomannomutase_and_P"/>
    <property type="match status" value="1"/>
</dbReference>
<dbReference type="Pfam" id="PF08282">
    <property type="entry name" value="Hydrolase_3"/>
    <property type="match status" value="1"/>
</dbReference>
<evidence type="ECO:0000313" key="1">
    <source>
        <dbReference type="EMBL" id="OUN42383.1"/>
    </source>
</evidence>
<dbReference type="InterPro" id="IPR000150">
    <property type="entry name" value="Cof"/>
</dbReference>
<evidence type="ECO:0000313" key="2">
    <source>
        <dbReference type="Proteomes" id="UP000196560"/>
    </source>
</evidence>
<sequence>MIRLIASDMDGTLLDEHSEVPPETYDLILALREKGVHFAASSGRRFDRLCQFFAPVRDKMDFVAANGAQVYVDGELVDREVFSHLGIRRLAKTVGKFESLHMALFDDEKSFLLDDEDKFVREIDKDLPNAERIWYLPGPDVSILKISIYCEDGHVMDYAYALSRELGDEFLFAPSGTHWIDALQRGVNKATGIEQVMAHHGITRDEVMAFGDSMNDYEIIRFVGTGCAMANGRPALKAVANRVIGYNYDQAVQGEMRKLLESLG</sequence>
<dbReference type="SUPFAM" id="SSF56784">
    <property type="entry name" value="HAD-like"/>
    <property type="match status" value="1"/>
</dbReference>
<dbReference type="PANTHER" id="PTHR10000:SF8">
    <property type="entry name" value="HAD SUPERFAMILY HYDROLASE-LIKE, TYPE 3"/>
    <property type="match status" value="1"/>
</dbReference>
<accession>A0A1Y3U0S6</accession>
<dbReference type="eggNOG" id="COG0561">
    <property type="taxonomic scope" value="Bacteria"/>
</dbReference>
<dbReference type="GeneID" id="98654035"/>